<dbReference type="InterPro" id="IPR001845">
    <property type="entry name" value="HTH_ArsR_DNA-bd_dom"/>
</dbReference>
<dbReference type="PANTHER" id="PTHR43132">
    <property type="entry name" value="ARSENICAL RESISTANCE OPERON REPRESSOR ARSR-RELATED"/>
    <property type="match status" value="1"/>
</dbReference>
<dbReference type="Pfam" id="PF01022">
    <property type="entry name" value="HTH_5"/>
    <property type="match status" value="1"/>
</dbReference>
<dbReference type="KEGG" id="sgrg:L0C25_07005"/>
<evidence type="ECO:0000256" key="1">
    <source>
        <dbReference type="ARBA" id="ARBA00023015"/>
    </source>
</evidence>
<name>A0AA46TK61_9ACTN</name>
<dbReference type="GO" id="GO:0003700">
    <property type="term" value="F:DNA-binding transcription factor activity"/>
    <property type="evidence" value="ECO:0007669"/>
    <property type="project" value="InterPro"/>
</dbReference>
<dbReference type="EMBL" id="CP094970">
    <property type="protein sequence ID" value="UYM06817.1"/>
    <property type="molecule type" value="Genomic_DNA"/>
</dbReference>
<dbReference type="InterPro" id="IPR036388">
    <property type="entry name" value="WH-like_DNA-bd_sf"/>
</dbReference>
<dbReference type="SUPFAM" id="SSF46785">
    <property type="entry name" value="Winged helix' DNA-binding domain"/>
    <property type="match status" value="1"/>
</dbReference>
<organism evidence="5 6">
    <name type="scientific">Solicola gregarius</name>
    <dbReference type="NCBI Taxonomy" id="2908642"/>
    <lineage>
        <taxon>Bacteria</taxon>
        <taxon>Bacillati</taxon>
        <taxon>Actinomycetota</taxon>
        <taxon>Actinomycetes</taxon>
        <taxon>Propionibacteriales</taxon>
        <taxon>Nocardioidaceae</taxon>
        <taxon>Solicola</taxon>
    </lineage>
</organism>
<sequence length="319" mass="35619">MGYWKIDTEALARGRFAVSPLAETVASTLALRSRRKQPGLEEWQHAHQRAFREFVAEDGFAQAFLDAAFRPRWNADFVVAPPYRTDRTFHDELRHVRETPRDVALADLGTSRAEAKGTPLDVPDLANRCADILEWVWTHMVRPDWTRRRWILESDIVARTHQLSSHGWAAALEGLGPGVRWLGDGRLRINALDNPPREIADAELLFIPSATRHSWVGWDEPHRYAVVYPCSGVLASPEPATTPTALRRLIGPARASVLALLEAPKSTSQLVALTGYTLGSVGGHLRIMLDAGLVRRSRSGRSVLYYRTPLGDDLARDDA</sequence>
<dbReference type="AlphaFoldDB" id="A0AA46TK61"/>
<feature type="domain" description="HTH arsR-type" evidence="4">
    <location>
        <begin position="258"/>
        <end position="295"/>
    </location>
</feature>
<dbReference type="CDD" id="cd00090">
    <property type="entry name" value="HTH_ARSR"/>
    <property type="match status" value="1"/>
</dbReference>
<keyword evidence="2" id="KW-0238">DNA-binding</keyword>
<evidence type="ECO:0000256" key="2">
    <source>
        <dbReference type="ARBA" id="ARBA00023125"/>
    </source>
</evidence>
<dbReference type="Proteomes" id="UP001164390">
    <property type="component" value="Chromosome"/>
</dbReference>
<dbReference type="InterPro" id="IPR036390">
    <property type="entry name" value="WH_DNA-bd_sf"/>
</dbReference>
<dbReference type="GO" id="GO:0003677">
    <property type="term" value="F:DNA binding"/>
    <property type="evidence" value="ECO:0007669"/>
    <property type="project" value="UniProtKB-KW"/>
</dbReference>
<evidence type="ECO:0000256" key="3">
    <source>
        <dbReference type="ARBA" id="ARBA00023163"/>
    </source>
</evidence>
<evidence type="ECO:0000313" key="6">
    <source>
        <dbReference type="Proteomes" id="UP001164390"/>
    </source>
</evidence>
<dbReference type="RefSeq" id="WP_271635740.1">
    <property type="nucleotide sequence ID" value="NZ_CP094970.1"/>
</dbReference>
<dbReference type="Gene3D" id="1.10.10.10">
    <property type="entry name" value="Winged helix-like DNA-binding domain superfamily/Winged helix DNA-binding domain"/>
    <property type="match status" value="1"/>
</dbReference>
<dbReference type="PANTHER" id="PTHR43132:SF6">
    <property type="entry name" value="HTH-TYPE TRANSCRIPTIONAL REPRESSOR CZRA"/>
    <property type="match status" value="1"/>
</dbReference>
<protein>
    <submittedName>
        <fullName evidence="5">Helix-turn-helix domain-containing protein</fullName>
    </submittedName>
</protein>
<accession>A0AA46TK61</accession>
<keyword evidence="6" id="KW-1185">Reference proteome</keyword>
<keyword evidence="3" id="KW-0804">Transcription</keyword>
<proteinExistence type="predicted"/>
<gene>
    <name evidence="5" type="ORF">L0C25_07005</name>
</gene>
<keyword evidence="1" id="KW-0805">Transcription regulation</keyword>
<dbReference type="InterPro" id="IPR051011">
    <property type="entry name" value="Metal_resp_trans_reg"/>
</dbReference>
<reference evidence="5" key="1">
    <citation type="submission" date="2022-01" db="EMBL/GenBank/DDBJ databases">
        <title>Nocardioidaceae gen. sp. A5X3R13.</title>
        <authorList>
            <person name="Lopez Marin M.A."/>
            <person name="Uhlik O."/>
        </authorList>
    </citation>
    <scope>NUCLEOTIDE SEQUENCE</scope>
    <source>
        <strain evidence="5">A5X3R13</strain>
    </source>
</reference>
<dbReference type="InterPro" id="IPR011991">
    <property type="entry name" value="ArsR-like_HTH"/>
</dbReference>
<evidence type="ECO:0000313" key="5">
    <source>
        <dbReference type="EMBL" id="UYM06817.1"/>
    </source>
</evidence>
<evidence type="ECO:0000259" key="4">
    <source>
        <dbReference type="Pfam" id="PF01022"/>
    </source>
</evidence>